<feature type="repeat" description="WD" evidence="7">
    <location>
        <begin position="928"/>
        <end position="969"/>
    </location>
</feature>
<keyword evidence="1 7" id="KW-0853">WD repeat</keyword>
<feature type="repeat" description="WD" evidence="7">
    <location>
        <begin position="760"/>
        <end position="801"/>
    </location>
</feature>
<gene>
    <name evidence="10" type="ORF">FCULG_00012811</name>
</gene>
<evidence type="ECO:0000256" key="1">
    <source>
        <dbReference type="ARBA" id="ARBA00022574"/>
    </source>
</evidence>
<dbReference type="PRINTS" id="PR00320">
    <property type="entry name" value="GPROTEINBRPT"/>
</dbReference>
<dbReference type="PANTHER" id="PTHR22847:SF637">
    <property type="entry name" value="WD REPEAT DOMAIN 5B"/>
    <property type="match status" value="1"/>
</dbReference>
<keyword evidence="11" id="KW-1185">Reference proteome</keyword>
<name>A0A2T4GIP8_FUSCU</name>
<feature type="domain" description="Nephrocystin 3-like N-terminal" evidence="9">
    <location>
        <begin position="181"/>
        <end position="345"/>
    </location>
</feature>
<evidence type="ECO:0000256" key="5">
    <source>
        <dbReference type="ARBA" id="ARBA00039789"/>
    </source>
</evidence>
<feature type="coiled-coil region" evidence="8">
    <location>
        <begin position="25"/>
        <end position="91"/>
    </location>
</feature>
<comment type="caution">
    <text evidence="10">The sequence shown here is derived from an EMBL/GenBank/DDBJ whole genome shotgun (WGS) entry which is preliminary data.</text>
</comment>
<dbReference type="FunFam" id="2.130.10.10:FF:000228">
    <property type="entry name" value="COMPASS-like H3K4 histone methylase component WDR5A"/>
    <property type="match status" value="1"/>
</dbReference>
<feature type="repeat" description="WD" evidence="7">
    <location>
        <begin position="1012"/>
        <end position="1053"/>
    </location>
</feature>
<dbReference type="InterPro" id="IPR018391">
    <property type="entry name" value="PQQ_b-propeller_rpt"/>
</dbReference>
<evidence type="ECO:0000256" key="7">
    <source>
        <dbReference type="PROSITE-ProRule" id="PRU00221"/>
    </source>
</evidence>
<evidence type="ECO:0000256" key="8">
    <source>
        <dbReference type="SAM" id="Coils"/>
    </source>
</evidence>
<reference evidence="10 11" key="1">
    <citation type="submission" date="2018-02" db="EMBL/GenBank/DDBJ databases">
        <title>Fusarium culmorum secondary metabolites in fungal-bacterial-plant interactions.</title>
        <authorList>
            <person name="Schmidt R."/>
        </authorList>
    </citation>
    <scope>NUCLEOTIDE SEQUENCE [LARGE SCALE GENOMIC DNA]</scope>
    <source>
        <strain evidence="10 11">PV</strain>
    </source>
</reference>
<dbReference type="Pfam" id="PF00400">
    <property type="entry name" value="WD40"/>
    <property type="match status" value="8"/>
</dbReference>
<dbReference type="AlphaFoldDB" id="A0A2T4GIP8"/>
<feature type="repeat" description="WD" evidence="7">
    <location>
        <begin position="886"/>
        <end position="927"/>
    </location>
</feature>
<evidence type="ECO:0000313" key="11">
    <source>
        <dbReference type="Proteomes" id="UP000241587"/>
    </source>
</evidence>
<dbReference type="InterPro" id="IPR001680">
    <property type="entry name" value="WD40_rpt"/>
</dbReference>
<dbReference type="Pfam" id="PF24883">
    <property type="entry name" value="NPHP3_N"/>
    <property type="match status" value="1"/>
</dbReference>
<dbReference type="PROSITE" id="PS50082">
    <property type="entry name" value="WD_REPEATS_2"/>
    <property type="match status" value="8"/>
</dbReference>
<sequence>MAEALGVASSVIAVLDLSAKVFSLCLQYSREVKNAKDDIEKLGKEVAAFQATTEELQTLIDGPRSQELKASQQLKSAIEDGRLRLKKLEQQLQPSTGRKRMSRFGLRALKWPFQSKDAKGTIEDLERCRGNISLALNIDQTVILQNVDDRTTLNQLPIAYGASFDSKAEEHNPTCLPDTREELLKEVECWIDKSKSKTIFWLNGMAGTGKSTISRTVAHSRSKRGDLGASFFFKRGEMDRGNLDKLMPTLAYQLALSLPGVAFFVKKTLDGNPAIVGKSVREQFQKLIQEPLSEAAALAKVSSPVVIVIDALDECDQEVDIRLLINILSQVKVACPQLRVFLTSRPELPIRLGFSEVRGAYQDLVLHSIPAQIIEHDIIVFLNNEFEKIRNAFNLTVCIERKLPSDWPGRPTVQSLARMAVPLFIFAATVLLDQEGKSHGSQLEQTYGPILRSQIVELPEGERQEVIEDFKVIVGSIVTLASSLSVTSLSRLIDIQSDIVDERLDALHSVLSIPLERTVPVRLLHLSFRDYLVDLNNEEKVEFWVDEKHTHRRLAKHCLRVMRSALRRNMCNLPFPGTHTPELQYACMYWVHHQTKDKLEPDDISDVYNFLKTHFLLWLEVLSLLGRISESLGFIDELQSIVDAEEGTQILGFLHDAKRLVLSYRCIIDSAPLQLYASALVFTPKQSIIRQTFRHYLPEWISLLPRVDSDWNAVLQTLEGHADSVNSVVFSPDGIRIASGSNDNTIKIWDVATGKEEQTLEGHADAVNSVVFSPDGTRIASGSDDDTIKIWDIATGKEEQTLESHRARVNSVVFSPDGRRIASGSDDNTIKIWDVATGKEEQTLEGHMDWVRSVVFSPDSIRIASGSDDNTIKIWDVATGKEEQTLEGHADSVNSVVFSPDGIRIASGSDDNTIKIWDIATGKEEQTLKGHADKVRSVVFSPDSARIASASDDNAIKIWDIATGREEQTLEGHTKWVNSVVFSPDGIRIASGSMDKTIKIWDVATGKEEQTLEGHADRVWSAVFSPDGRCIASGSWDGTIKIWDVVTGSIVKSFDASWNTTVLSFTDDGSVLVTSTGHFSLDFRDVSTSHSSASDSQLGNAHVAVKVDGKLGFGISRDNTWITAGGPNGREVLWLPPNFRPWASRILNERSKSVVVIGCPSGRVVIMGFRDSL</sequence>
<dbReference type="CDD" id="cd00200">
    <property type="entry name" value="WD40"/>
    <property type="match status" value="2"/>
</dbReference>
<dbReference type="Gene3D" id="3.40.50.300">
    <property type="entry name" value="P-loop containing nucleotide triphosphate hydrolases"/>
    <property type="match status" value="1"/>
</dbReference>
<feature type="repeat" description="WD" evidence="7">
    <location>
        <begin position="718"/>
        <end position="759"/>
    </location>
</feature>
<comment type="function">
    <text evidence="6">Involved in mitochondrial fission. Acts as an adapter protein required to form mitochondrial fission complexes. Formation of these complexes is required to promote constriction and fission of the mitochondrial compartment at a late step in mitochondrial division.</text>
</comment>
<dbReference type="Gene3D" id="2.130.10.10">
    <property type="entry name" value="YVTN repeat-like/Quinoprotein amine dehydrogenase"/>
    <property type="match status" value="4"/>
</dbReference>
<dbReference type="SMART" id="SM00320">
    <property type="entry name" value="WD40"/>
    <property type="match status" value="8"/>
</dbReference>
<dbReference type="SUPFAM" id="SSF50978">
    <property type="entry name" value="WD40 repeat-like"/>
    <property type="match status" value="2"/>
</dbReference>
<dbReference type="SUPFAM" id="SSF52540">
    <property type="entry name" value="P-loop containing nucleoside triphosphate hydrolases"/>
    <property type="match status" value="1"/>
</dbReference>
<keyword evidence="3 8" id="KW-0175">Coiled coil</keyword>
<feature type="repeat" description="WD" evidence="7">
    <location>
        <begin position="802"/>
        <end position="843"/>
    </location>
</feature>
<dbReference type="InterPro" id="IPR015943">
    <property type="entry name" value="WD40/YVTN_repeat-like_dom_sf"/>
</dbReference>
<dbReference type="InterPro" id="IPR056884">
    <property type="entry name" value="NPHP3-like_N"/>
</dbReference>
<dbReference type="EMBL" id="PVEM01000014">
    <property type="protein sequence ID" value="PTD03458.1"/>
    <property type="molecule type" value="Genomic_DNA"/>
</dbReference>
<dbReference type="PROSITE" id="PS50294">
    <property type="entry name" value="WD_REPEATS_REGION"/>
    <property type="match status" value="8"/>
</dbReference>
<dbReference type="InterPro" id="IPR027417">
    <property type="entry name" value="P-loop_NTPase"/>
</dbReference>
<feature type="repeat" description="WD" evidence="7">
    <location>
        <begin position="844"/>
        <end position="885"/>
    </location>
</feature>
<evidence type="ECO:0000256" key="2">
    <source>
        <dbReference type="ARBA" id="ARBA00022737"/>
    </source>
</evidence>
<dbReference type="InterPro" id="IPR036322">
    <property type="entry name" value="WD40_repeat_dom_sf"/>
</dbReference>
<dbReference type="OrthoDB" id="538223at2759"/>
<evidence type="ECO:0000313" key="10">
    <source>
        <dbReference type="EMBL" id="PTD03458.1"/>
    </source>
</evidence>
<evidence type="ECO:0000256" key="4">
    <source>
        <dbReference type="ARBA" id="ARBA00038415"/>
    </source>
</evidence>
<proteinExistence type="inferred from homology"/>
<dbReference type="Proteomes" id="UP000241587">
    <property type="component" value="Unassembled WGS sequence"/>
</dbReference>
<evidence type="ECO:0000259" key="9">
    <source>
        <dbReference type="Pfam" id="PF24883"/>
    </source>
</evidence>
<feature type="repeat" description="WD" evidence="7">
    <location>
        <begin position="970"/>
        <end position="1011"/>
    </location>
</feature>
<dbReference type="PANTHER" id="PTHR22847">
    <property type="entry name" value="WD40 REPEAT PROTEIN"/>
    <property type="match status" value="1"/>
</dbReference>
<dbReference type="OMA" id="ATTICRF"/>
<protein>
    <recommendedName>
        <fullName evidence="5">Mitochondrial division protein 1</fullName>
    </recommendedName>
</protein>
<dbReference type="InterPro" id="IPR019775">
    <property type="entry name" value="WD40_repeat_CS"/>
</dbReference>
<evidence type="ECO:0000256" key="3">
    <source>
        <dbReference type="ARBA" id="ARBA00023054"/>
    </source>
</evidence>
<evidence type="ECO:0000256" key="6">
    <source>
        <dbReference type="ARBA" id="ARBA00043913"/>
    </source>
</evidence>
<organism evidence="10 11">
    <name type="scientific">Fusarium culmorum</name>
    <dbReference type="NCBI Taxonomy" id="5516"/>
    <lineage>
        <taxon>Eukaryota</taxon>
        <taxon>Fungi</taxon>
        <taxon>Dikarya</taxon>
        <taxon>Ascomycota</taxon>
        <taxon>Pezizomycotina</taxon>
        <taxon>Sordariomycetes</taxon>
        <taxon>Hypocreomycetidae</taxon>
        <taxon>Hypocreales</taxon>
        <taxon>Nectriaceae</taxon>
        <taxon>Fusarium</taxon>
    </lineage>
</organism>
<dbReference type="PROSITE" id="PS00678">
    <property type="entry name" value="WD_REPEATS_1"/>
    <property type="match status" value="8"/>
</dbReference>
<dbReference type="GO" id="GO:0035097">
    <property type="term" value="C:histone methyltransferase complex"/>
    <property type="evidence" value="ECO:0007669"/>
    <property type="project" value="UniProtKB-ARBA"/>
</dbReference>
<dbReference type="InterPro" id="IPR020472">
    <property type="entry name" value="WD40_PAC1"/>
</dbReference>
<keyword evidence="2" id="KW-0677">Repeat</keyword>
<dbReference type="SMART" id="SM00564">
    <property type="entry name" value="PQQ"/>
    <property type="match status" value="7"/>
</dbReference>
<comment type="similarity">
    <text evidence="4">Belongs to the WD repeat MDV1/CAF4 family.</text>
</comment>
<accession>A0A2T4GIP8</accession>